<reference evidence="1" key="1">
    <citation type="submission" date="2018-04" db="EMBL/GenBank/DDBJ databases">
        <title>Draft Genome Sequences of Chryseobacterium lactis NCTC11390T isolated from milk, Chryseobacterium oncorhynchi 701B-08T from rainbow trout, and Chryseobacterium viscerum 687B-08T from diseased fish.</title>
        <authorList>
            <person name="Jeong J.-J."/>
            <person name="Lee Y.J."/>
            <person name="Pathiraja D."/>
            <person name="Park B."/>
            <person name="Choi I.-G."/>
            <person name="Kim K.D."/>
        </authorList>
    </citation>
    <scope>NUCLEOTIDE SEQUENCE [LARGE SCALE GENOMIC DNA]</scope>
    <source>
        <strain evidence="1">701B-08</strain>
    </source>
</reference>
<evidence type="ECO:0000313" key="2">
    <source>
        <dbReference type="Proteomes" id="UP000236182"/>
    </source>
</evidence>
<dbReference type="EMBL" id="PPEI02000001">
    <property type="protein sequence ID" value="PWN67346.1"/>
    <property type="molecule type" value="Genomic_DNA"/>
</dbReference>
<organism evidence="1 2">
    <name type="scientific">Chryseobacterium oncorhynchi</name>
    <dbReference type="NCBI Taxonomy" id="741074"/>
    <lineage>
        <taxon>Bacteria</taxon>
        <taxon>Pseudomonadati</taxon>
        <taxon>Bacteroidota</taxon>
        <taxon>Flavobacteriia</taxon>
        <taxon>Flavobacteriales</taxon>
        <taxon>Weeksellaceae</taxon>
        <taxon>Chryseobacterium group</taxon>
        <taxon>Chryseobacterium</taxon>
    </lineage>
</organism>
<name>A0A316X3H9_9FLAO</name>
<gene>
    <name evidence="1" type="ORF">C1638_001705</name>
</gene>
<accession>A0A316X3H9</accession>
<keyword evidence="2" id="KW-1185">Reference proteome</keyword>
<proteinExistence type="predicted"/>
<comment type="caution">
    <text evidence="1">The sequence shown here is derived from an EMBL/GenBank/DDBJ whole genome shotgun (WGS) entry which is preliminary data.</text>
</comment>
<evidence type="ECO:0000313" key="1">
    <source>
        <dbReference type="EMBL" id="PWN67346.1"/>
    </source>
</evidence>
<dbReference type="OrthoDB" id="1251771at2"/>
<dbReference type="RefSeq" id="WP_109617624.1">
    <property type="nucleotide sequence ID" value="NZ_PPEI02000001.1"/>
</dbReference>
<protein>
    <submittedName>
        <fullName evidence="1">Uncharacterized protein</fullName>
    </submittedName>
</protein>
<dbReference type="Proteomes" id="UP000236182">
    <property type="component" value="Unassembled WGS sequence"/>
</dbReference>
<sequence>MMVNYIHDYQFYYKNKKLIKAKINIHNKEDSENQQINYSAVYYIRRNKCIKSINENLEWSDCDKVKDDSRTAFLDAFPLMNLLLRRK</sequence>
<dbReference type="AlphaFoldDB" id="A0A316X3H9"/>